<dbReference type="EMBL" id="JAALLS010000020">
    <property type="protein sequence ID" value="NGP89436.1"/>
    <property type="molecule type" value="Genomic_DNA"/>
</dbReference>
<dbReference type="RefSeq" id="WP_165270186.1">
    <property type="nucleotide sequence ID" value="NZ_JAALLS010000020.1"/>
</dbReference>
<reference evidence="2 3" key="1">
    <citation type="submission" date="2020-02" db="EMBL/GenBank/DDBJ databases">
        <title>Aliifodinibius halophilus 2W32, complete genome.</title>
        <authorList>
            <person name="Li Y."/>
            <person name="Wu S."/>
        </authorList>
    </citation>
    <scope>NUCLEOTIDE SEQUENCE [LARGE SCALE GENOMIC DNA]</scope>
    <source>
        <strain evidence="2 3">2W32</strain>
    </source>
</reference>
<keyword evidence="1" id="KW-1133">Transmembrane helix</keyword>
<accession>A0A6M1T1T0</accession>
<sequence>MGKSEITYVILFLIIATSTYFFLVEKNDEKTEGQLTTDTVLVSSRPSFEAATDTTPTLEPVKEDIAPGMALVLLKVDSLEYQDDTVAKLVGSVQEVIGYGPATPNIIRGKTQSFDILGYLRADPEEDQKIQKGRSIKVLISEITRMDGLEKSGNWSKWQIKKILRDKEKK</sequence>
<keyword evidence="1" id="KW-0812">Transmembrane</keyword>
<name>A0A6M1T1T0_9BACT</name>
<gene>
    <name evidence="2" type="ORF">G3569_13840</name>
</gene>
<keyword evidence="1" id="KW-0472">Membrane</keyword>
<evidence type="ECO:0000313" key="3">
    <source>
        <dbReference type="Proteomes" id="UP000479132"/>
    </source>
</evidence>
<evidence type="ECO:0000256" key="1">
    <source>
        <dbReference type="SAM" id="Phobius"/>
    </source>
</evidence>
<comment type="caution">
    <text evidence="2">The sequence shown here is derived from an EMBL/GenBank/DDBJ whole genome shotgun (WGS) entry which is preliminary data.</text>
</comment>
<proteinExistence type="predicted"/>
<feature type="transmembrane region" description="Helical" evidence="1">
    <location>
        <begin position="6"/>
        <end position="24"/>
    </location>
</feature>
<dbReference type="Proteomes" id="UP000479132">
    <property type="component" value="Unassembled WGS sequence"/>
</dbReference>
<dbReference type="AlphaFoldDB" id="A0A6M1T1T0"/>
<protein>
    <submittedName>
        <fullName evidence="2">Uncharacterized protein</fullName>
    </submittedName>
</protein>
<evidence type="ECO:0000313" key="2">
    <source>
        <dbReference type="EMBL" id="NGP89436.1"/>
    </source>
</evidence>
<keyword evidence="3" id="KW-1185">Reference proteome</keyword>
<organism evidence="2 3">
    <name type="scientific">Fodinibius halophilus</name>
    <dbReference type="NCBI Taxonomy" id="1736908"/>
    <lineage>
        <taxon>Bacteria</taxon>
        <taxon>Pseudomonadati</taxon>
        <taxon>Balneolota</taxon>
        <taxon>Balneolia</taxon>
        <taxon>Balneolales</taxon>
        <taxon>Balneolaceae</taxon>
        <taxon>Fodinibius</taxon>
    </lineage>
</organism>